<protein>
    <submittedName>
        <fullName evidence="4">PdxA family protein</fullName>
    </submittedName>
</protein>
<proteinExistence type="predicted"/>
<dbReference type="InterPro" id="IPR005255">
    <property type="entry name" value="PdxA_fam"/>
</dbReference>
<evidence type="ECO:0000256" key="1">
    <source>
        <dbReference type="ARBA" id="ARBA00022723"/>
    </source>
</evidence>
<dbReference type="EMBL" id="JBHRTK010000006">
    <property type="protein sequence ID" value="MFC3205729.1"/>
    <property type="molecule type" value="Genomic_DNA"/>
</dbReference>
<evidence type="ECO:0000256" key="2">
    <source>
        <dbReference type="ARBA" id="ARBA00023002"/>
    </source>
</evidence>
<comment type="caution">
    <text evidence="4">The sequence shown here is derived from an EMBL/GenBank/DDBJ whole genome shotgun (WGS) entry which is preliminary data.</text>
</comment>
<dbReference type="PANTHER" id="PTHR30004:SF3">
    <property type="entry name" value="4-HYDROXYTHREONINE-4-PHOSPHATE DEHYDROGENASE 2-RELATED"/>
    <property type="match status" value="1"/>
</dbReference>
<keyword evidence="5" id="KW-1185">Reference proteome</keyword>
<gene>
    <name evidence="4" type="ORF">ACFOHJ_05850</name>
</gene>
<reference evidence="5" key="1">
    <citation type="journal article" date="2019" name="Int. J. Syst. Evol. Microbiol.">
        <title>The Global Catalogue of Microorganisms (GCM) 10K type strain sequencing project: providing services to taxonomists for standard genome sequencing and annotation.</title>
        <authorList>
            <consortium name="The Broad Institute Genomics Platform"/>
            <consortium name="The Broad Institute Genome Sequencing Center for Infectious Disease"/>
            <person name="Wu L."/>
            <person name="Ma J."/>
        </authorList>
    </citation>
    <scope>NUCLEOTIDE SEQUENCE [LARGE SCALE GENOMIC DNA]</scope>
    <source>
        <strain evidence="5">KCTC 52165</strain>
    </source>
</reference>
<organism evidence="4 5">
    <name type="scientific">Aquamicrobium soli</name>
    <dbReference type="NCBI Taxonomy" id="1811518"/>
    <lineage>
        <taxon>Bacteria</taxon>
        <taxon>Pseudomonadati</taxon>
        <taxon>Pseudomonadota</taxon>
        <taxon>Alphaproteobacteria</taxon>
        <taxon>Hyphomicrobiales</taxon>
        <taxon>Phyllobacteriaceae</taxon>
        <taxon>Aquamicrobium</taxon>
    </lineage>
</organism>
<evidence type="ECO:0000256" key="3">
    <source>
        <dbReference type="ARBA" id="ARBA00023027"/>
    </source>
</evidence>
<dbReference type="SUPFAM" id="SSF53659">
    <property type="entry name" value="Isocitrate/Isopropylmalate dehydrogenase-like"/>
    <property type="match status" value="1"/>
</dbReference>
<accession>A0ABV7K5U9</accession>
<keyword evidence="3" id="KW-0520">NAD</keyword>
<sequence>MAAPSLQPSTLPRLALLLGDMTGIGPELVARVVADRRLADVARIAVLGDRRVLEMGARDAGVVLSIRTVGNAAAIDWSAPETPLIDLANIDPATLPRGEVSAKSGKLTGDTLAEAVRLAVRGDFDAITFAPLNKAALHAGGWKFPDEHKMFAHLLDHKGYFSEMNVLDGQWMSRVTSHVSLRTALDQITHDSIIEAIELVDRTMRRAGIASPRIAIAALNPHAGENGLFGREEIDLIGPAVRAAAATGIDCKGPFPADTIYLKAFAGEYDSVVAMYHDQGQIATKLRGFNRGVTVTAGLDTVFTTPAHGTAFDIVGKGVASTGALESAIRLAAQLAGRNSAAGTPSAPRVLPDAQGAR</sequence>
<dbReference type="PANTHER" id="PTHR30004">
    <property type="entry name" value="4-HYDROXYTHREONINE-4-PHOSPHATE DEHYDROGENASE"/>
    <property type="match status" value="1"/>
</dbReference>
<dbReference type="RefSeq" id="WP_378219449.1">
    <property type="nucleotide sequence ID" value="NZ_JBHRTK010000006.1"/>
</dbReference>
<dbReference type="Gene3D" id="3.40.718.10">
    <property type="entry name" value="Isopropylmalate Dehydrogenase"/>
    <property type="match status" value="1"/>
</dbReference>
<dbReference type="Proteomes" id="UP001595583">
    <property type="component" value="Unassembled WGS sequence"/>
</dbReference>
<name>A0ABV7K5U9_9HYPH</name>
<keyword evidence="1" id="KW-0479">Metal-binding</keyword>
<keyword evidence="2" id="KW-0560">Oxidoreductase</keyword>
<evidence type="ECO:0000313" key="5">
    <source>
        <dbReference type="Proteomes" id="UP001595583"/>
    </source>
</evidence>
<evidence type="ECO:0000313" key="4">
    <source>
        <dbReference type="EMBL" id="MFC3205729.1"/>
    </source>
</evidence>
<dbReference type="Pfam" id="PF04166">
    <property type="entry name" value="PdxA"/>
    <property type="match status" value="1"/>
</dbReference>